<geneLocation type="nucleomorph" evidence="5"/>
<keyword evidence="3 4" id="KW-0687">Ribonucleoprotein</keyword>
<evidence type="ECO:0000256" key="4">
    <source>
        <dbReference type="RuleBase" id="RU000669"/>
    </source>
</evidence>
<accession>A0A0H5BH15</accession>
<dbReference type="NCBIfam" id="TIGR00307">
    <property type="entry name" value="eS8"/>
    <property type="match status" value="1"/>
</dbReference>
<dbReference type="Pfam" id="PF01201">
    <property type="entry name" value="Ribosomal_S8e"/>
    <property type="match status" value="1"/>
</dbReference>
<evidence type="ECO:0000256" key="3">
    <source>
        <dbReference type="ARBA" id="ARBA00023274"/>
    </source>
</evidence>
<dbReference type="Gene3D" id="3.10.290.70">
    <property type="match status" value="1"/>
</dbReference>
<evidence type="ECO:0000256" key="1">
    <source>
        <dbReference type="ARBA" id="ARBA00005257"/>
    </source>
</evidence>
<dbReference type="InterPro" id="IPR022309">
    <property type="entry name" value="Ribosomal_Se8/biogenesis_NSA2"/>
</dbReference>
<dbReference type="GO" id="GO:0006412">
    <property type="term" value="P:translation"/>
    <property type="evidence" value="ECO:0007669"/>
    <property type="project" value="InterPro"/>
</dbReference>
<dbReference type="GO" id="GO:1990904">
    <property type="term" value="C:ribonucleoprotein complex"/>
    <property type="evidence" value="ECO:0007669"/>
    <property type="project" value="UniProtKB-KW"/>
</dbReference>
<protein>
    <recommendedName>
        <fullName evidence="4">40S ribosomal protein S8</fullName>
    </recommendedName>
</protein>
<dbReference type="EMBL" id="AB996599">
    <property type="protein sequence ID" value="BAS01506.1"/>
    <property type="molecule type" value="Genomic_DNA"/>
</dbReference>
<reference evidence="5" key="1">
    <citation type="journal article" date="2015" name="Genome Biol. Evol.">
        <title>Nucleomorph Genome Sequences of Two Chlorarachniophytes, Amorphochlora amoebiformis and Lotharella vacuolata.</title>
        <authorList>
            <person name="Suzuki S."/>
            <person name="Shirato S."/>
            <person name="Hirakawa Y."/>
            <person name="Ishida K."/>
        </authorList>
    </citation>
    <scope>NUCLEOTIDE SEQUENCE</scope>
    <source>
        <strain evidence="5">CCMP240</strain>
    </source>
</reference>
<dbReference type="PANTHER" id="PTHR10394">
    <property type="entry name" value="40S RIBOSOMAL PROTEIN S8"/>
    <property type="match status" value="1"/>
</dbReference>
<dbReference type="GO" id="GO:0005840">
    <property type="term" value="C:ribosome"/>
    <property type="evidence" value="ECO:0007669"/>
    <property type="project" value="UniProtKB-KW"/>
</dbReference>
<gene>
    <name evidence="5" type="primary">rps8</name>
</gene>
<organism evidence="5">
    <name type="scientific">Lotharella vacuolata</name>
    <dbReference type="NCBI Taxonomy" id="74820"/>
    <lineage>
        <taxon>Eukaryota</taxon>
        <taxon>Sar</taxon>
        <taxon>Rhizaria</taxon>
        <taxon>Cercozoa</taxon>
        <taxon>Chlorarachniophyceae</taxon>
        <taxon>Lotharella</taxon>
    </lineage>
</organism>
<name>A0A0H5BH15_9EUKA</name>
<evidence type="ECO:0000313" key="5">
    <source>
        <dbReference type="EMBL" id="BAS01506.1"/>
    </source>
</evidence>
<keyword evidence="2 4" id="KW-0689">Ribosomal protein</keyword>
<keyword evidence="5" id="KW-0542">Nucleomorph</keyword>
<dbReference type="InterPro" id="IPR001047">
    <property type="entry name" value="Ribosomal_eS8"/>
</dbReference>
<evidence type="ECO:0000256" key="2">
    <source>
        <dbReference type="ARBA" id="ARBA00022980"/>
    </source>
</evidence>
<sequence>MGISRSSLYKRKLTGAKRKKYKKKRNYNKGRKSIEPKLSKSNSIKFYKVRGGNFKFRAIKLNFGNFSWKSLMLNSRAKILATVKNITSDRLAKKRFLYKNTIVKIDSKPFKFLLSTSFDKLKSTYFKKVDNLLIINFINRGYLYARITSRPGQVGSVSGIILEREEILFLIKKKEYKHFL</sequence>
<dbReference type="GO" id="GO:0003735">
    <property type="term" value="F:structural constituent of ribosome"/>
    <property type="evidence" value="ECO:0007669"/>
    <property type="project" value="InterPro"/>
</dbReference>
<proteinExistence type="inferred from homology"/>
<comment type="similarity">
    <text evidence="1 4">Belongs to the eukaryotic ribosomal protein eS8 family.</text>
</comment>
<dbReference type="AlphaFoldDB" id="A0A0H5BH15"/>